<organism evidence="3 4">
    <name type="scientific">Prunus dulcis</name>
    <name type="common">Almond</name>
    <name type="synonym">Amygdalus dulcis</name>
    <dbReference type="NCBI Taxonomy" id="3755"/>
    <lineage>
        <taxon>Eukaryota</taxon>
        <taxon>Viridiplantae</taxon>
        <taxon>Streptophyta</taxon>
        <taxon>Embryophyta</taxon>
        <taxon>Tracheophyta</taxon>
        <taxon>Spermatophyta</taxon>
        <taxon>Magnoliopsida</taxon>
        <taxon>eudicotyledons</taxon>
        <taxon>Gunneridae</taxon>
        <taxon>Pentapetalae</taxon>
        <taxon>rosids</taxon>
        <taxon>fabids</taxon>
        <taxon>Rosales</taxon>
        <taxon>Rosaceae</taxon>
        <taxon>Amygdaloideae</taxon>
        <taxon>Amygdaleae</taxon>
        <taxon>Prunus</taxon>
    </lineage>
</organism>
<dbReference type="Gramene" id="VVA15124">
    <property type="protein sequence ID" value="VVA15124"/>
    <property type="gene ID" value="Prudul26B007059"/>
</dbReference>
<keyword evidence="3" id="KW-0675">Receptor</keyword>
<proteinExistence type="predicted"/>
<name>A0A5E4EHM0_PRUDU</name>
<dbReference type="PROSITE" id="PS51257">
    <property type="entry name" value="PROKAR_LIPOPROTEIN"/>
    <property type="match status" value="1"/>
</dbReference>
<evidence type="ECO:0000313" key="3">
    <source>
        <dbReference type="EMBL" id="VVA15124.1"/>
    </source>
</evidence>
<feature type="transmembrane region" description="Helical" evidence="1">
    <location>
        <begin position="131"/>
        <end position="153"/>
    </location>
</feature>
<dbReference type="Proteomes" id="UP000327085">
    <property type="component" value="Chromosome 8"/>
</dbReference>
<accession>A0A5E4EHM0</accession>
<keyword evidence="1" id="KW-0812">Transmembrane</keyword>
<keyword evidence="5" id="KW-1185">Reference proteome</keyword>
<dbReference type="Proteomes" id="UP001054821">
    <property type="component" value="Chromosome 8"/>
</dbReference>
<dbReference type="InParanoid" id="A0A5E4EHM0"/>
<gene>
    <name evidence="3" type="ORF">ALMOND_2B007059</name>
    <name evidence="2" type="ORF">L3X38_043458</name>
</gene>
<reference evidence="2 5" key="3">
    <citation type="journal article" date="2022" name="G3 (Bethesda)">
        <title>Whole-genome sequence and methylome profiling of the almond [Prunus dulcis (Mill.) D.A. Webb] cultivar 'Nonpareil'.</title>
        <authorList>
            <person name="D'Amico-Willman K.M."/>
            <person name="Ouma W.Z."/>
            <person name="Meulia T."/>
            <person name="Sideli G.M."/>
            <person name="Gradziel T.M."/>
            <person name="Fresnedo-Ramirez J."/>
        </authorList>
    </citation>
    <scope>NUCLEOTIDE SEQUENCE [LARGE SCALE GENOMIC DNA]</scope>
    <source>
        <strain evidence="2">Clone GOH B32 T37-40</strain>
    </source>
</reference>
<dbReference type="EMBL" id="JAJFAZ020000008">
    <property type="protein sequence ID" value="KAI5314282.1"/>
    <property type="molecule type" value="Genomic_DNA"/>
</dbReference>
<reference evidence="4" key="2">
    <citation type="journal article" date="2020" name="Plant J.">
        <title>Transposons played a major role in the diversification between the closely related almond and peach genomes: results from the almond genome sequence.</title>
        <authorList>
            <person name="Alioto T."/>
            <person name="Alexiou K.G."/>
            <person name="Bardil A."/>
            <person name="Barteri F."/>
            <person name="Castanera R."/>
            <person name="Cruz F."/>
            <person name="Dhingra A."/>
            <person name="Duval H."/>
            <person name="Fernandez I Marti A."/>
            <person name="Frias L."/>
            <person name="Galan B."/>
            <person name="Garcia J.L."/>
            <person name="Howad W."/>
            <person name="Gomez-Garrido J."/>
            <person name="Gut M."/>
            <person name="Julca I."/>
            <person name="Morata J."/>
            <person name="Puigdomenech P."/>
            <person name="Ribeca P."/>
            <person name="Rubio Cabetas M.J."/>
            <person name="Vlasova A."/>
            <person name="Wirthensohn M."/>
            <person name="Garcia-Mas J."/>
            <person name="Gabaldon T."/>
            <person name="Casacuberta J.M."/>
            <person name="Arus P."/>
        </authorList>
    </citation>
    <scope>NUCLEOTIDE SEQUENCE [LARGE SCALE GENOMIC DNA]</scope>
    <source>
        <strain evidence="4">cv. Texas</strain>
    </source>
</reference>
<sequence>MVSGHSKWWRHGGCYGGGSTVVYACTVRQHGLELVKELAQLGPCTYLLLCSTIISSYEGSRSLSSQVSCTCGVVSRCTRKDLWPICIVSRPRLTSISGATYVSAIPDNVHVRLTTPLTEHIPSMDPNNSDAIIITFQPFYFFLGFMFLLSKFFGKVFRVMERAPS</sequence>
<evidence type="ECO:0000313" key="5">
    <source>
        <dbReference type="Proteomes" id="UP001054821"/>
    </source>
</evidence>
<evidence type="ECO:0000256" key="1">
    <source>
        <dbReference type="SAM" id="Phobius"/>
    </source>
</evidence>
<protein>
    <submittedName>
        <fullName evidence="3">PREDICTED: LRR receptor serine/threonine</fullName>
    </submittedName>
</protein>
<evidence type="ECO:0000313" key="4">
    <source>
        <dbReference type="Proteomes" id="UP000327085"/>
    </source>
</evidence>
<evidence type="ECO:0000313" key="2">
    <source>
        <dbReference type="EMBL" id="KAI5314282.1"/>
    </source>
</evidence>
<dbReference type="EMBL" id="CABIKO010000013">
    <property type="protein sequence ID" value="VVA15124.1"/>
    <property type="molecule type" value="Genomic_DNA"/>
</dbReference>
<dbReference type="AlphaFoldDB" id="A0A5E4EHM0"/>
<keyword evidence="1" id="KW-0472">Membrane</keyword>
<keyword evidence="1" id="KW-1133">Transmembrane helix</keyword>
<reference evidence="3" key="1">
    <citation type="submission" date="2019-07" db="EMBL/GenBank/DDBJ databases">
        <authorList>
            <person name="Alioto T."/>
            <person name="Alioto T."/>
            <person name="Gomez Garrido J."/>
        </authorList>
    </citation>
    <scope>NUCLEOTIDE SEQUENCE</scope>
</reference>